<sequence>MSMKGTFPTKPTRQECRHCMSLTLPGLDKTFEVWFPKNRLPVCNRCKKNYKTRELCRTRDSHKDLPWTKTSICITLDHSCIDSSNKYVDGPFVAQTVPNQPFCYKNDMDTTLPICATCKSKNYTRSYCRSKMKHRHLPWNTVYVVLSADRGVQSKDSLKKKKVVPQREGGDDINEIDESKTFLLSVSSKSCTINWLAYDENSTDTKRMPSAPFAQCHAQQSDFLPSRQFFNMQQESNMVQNISHQNSANYYQNEHWQQPNSYNEMRYSNGQQFHFCQETQFPYFPQVAGETERTHQMQLQGLRRPHPVQQPSHSEPYQNERINYHVQPSHQNMRGYAPMREYESNQFENVEGWTNPNHKSLSAPSLL</sequence>
<protein>
    <submittedName>
        <fullName evidence="2">Uncharacterized protein</fullName>
    </submittedName>
</protein>
<dbReference type="AlphaFoldDB" id="A0A7S2A342"/>
<dbReference type="EMBL" id="HBGN01038420">
    <property type="protein sequence ID" value="CAD9356573.1"/>
    <property type="molecule type" value="Transcribed_RNA"/>
</dbReference>
<proteinExistence type="predicted"/>
<organism evidence="2">
    <name type="scientific">Ditylum brightwellii</name>
    <dbReference type="NCBI Taxonomy" id="49249"/>
    <lineage>
        <taxon>Eukaryota</taxon>
        <taxon>Sar</taxon>
        <taxon>Stramenopiles</taxon>
        <taxon>Ochrophyta</taxon>
        <taxon>Bacillariophyta</taxon>
        <taxon>Mediophyceae</taxon>
        <taxon>Lithodesmiophycidae</taxon>
        <taxon>Lithodesmiales</taxon>
        <taxon>Lithodesmiaceae</taxon>
        <taxon>Ditylum</taxon>
    </lineage>
</organism>
<evidence type="ECO:0000313" key="2">
    <source>
        <dbReference type="EMBL" id="CAD9356573.1"/>
    </source>
</evidence>
<name>A0A7S2A342_9STRA</name>
<accession>A0A7S2A342</accession>
<reference evidence="2" key="1">
    <citation type="submission" date="2021-01" db="EMBL/GenBank/DDBJ databases">
        <authorList>
            <person name="Corre E."/>
            <person name="Pelletier E."/>
            <person name="Niang G."/>
            <person name="Scheremetjew M."/>
            <person name="Finn R."/>
            <person name="Kale V."/>
            <person name="Holt S."/>
            <person name="Cochrane G."/>
            <person name="Meng A."/>
            <person name="Brown T."/>
            <person name="Cohen L."/>
        </authorList>
    </citation>
    <scope>NUCLEOTIDE SEQUENCE</scope>
    <source>
        <strain evidence="2">Pop2</strain>
    </source>
</reference>
<feature type="region of interest" description="Disordered" evidence="1">
    <location>
        <begin position="348"/>
        <end position="367"/>
    </location>
</feature>
<evidence type="ECO:0000256" key="1">
    <source>
        <dbReference type="SAM" id="MobiDB-lite"/>
    </source>
</evidence>
<gene>
    <name evidence="2" type="ORF">DBRI1063_LOCUS24558</name>
</gene>